<dbReference type="Proteomes" id="UP000183832">
    <property type="component" value="Unassembled WGS sequence"/>
</dbReference>
<accession>A0A1J1IS68</accession>
<proteinExistence type="predicted"/>
<sequence length="72" mass="8289">MIQGGNFNQKLLPKIYNNKFLMQSSSSLGTFMKNAVGNFLRRLNRLNVNEQLARVTLHHAREELKVNVKSET</sequence>
<dbReference type="EMBL" id="CVRI01000055">
    <property type="protein sequence ID" value="CRL01369.1"/>
    <property type="molecule type" value="Genomic_DNA"/>
</dbReference>
<protein>
    <submittedName>
        <fullName evidence="1">CLUMA_CG014621, isoform A</fullName>
    </submittedName>
</protein>
<organism evidence="1 2">
    <name type="scientific">Clunio marinus</name>
    <dbReference type="NCBI Taxonomy" id="568069"/>
    <lineage>
        <taxon>Eukaryota</taxon>
        <taxon>Metazoa</taxon>
        <taxon>Ecdysozoa</taxon>
        <taxon>Arthropoda</taxon>
        <taxon>Hexapoda</taxon>
        <taxon>Insecta</taxon>
        <taxon>Pterygota</taxon>
        <taxon>Neoptera</taxon>
        <taxon>Endopterygota</taxon>
        <taxon>Diptera</taxon>
        <taxon>Nematocera</taxon>
        <taxon>Chironomoidea</taxon>
        <taxon>Chironomidae</taxon>
        <taxon>Clunio</taxon>
    </lineage>
</organism>
<name>A0A1J1IS68_9DIPT</name>
<evidence type="ECO:0000313" key="1">
    <source>
        <dbReference type="EMBL" id="CRL01369.1"/>
    </source>
</evidence>
<keyword evidence="2" id="KW-1185">Reference proteome</keyword>
<dbReference type="AlphaFoldDB" id="A0A1J1IS68"/>
<evidence type="ECO:0000313" key="2">
    <source>
        <dbReference type="Proteomes" id="UP000183832"/>
    </source>
</evidence>
<reference evidence="1 2" key="1">
    <citation type="submission" date="2015-04" db="EMBL/GenBank/DDBJ databases">
        <authorList>
            <person name="Syromyatnikov M.Y."/>
            <person name="Popov V.N."/>
        </authorList>
    </citation>
    <scope>NUCLEOTIDE SEQUENCE [LARGE SCALE GENOMIC DNA]</scope>
</reference>
<gene>
    <name evidence="1" type="ORF">CLUMA_CG014621</name>
</gene>